<evidence type="ECO:0000256" key="10">
    <source>
        <dbReference type="ARBA" id="ARBA00031800"/>
    </source>
</evidence>
<dbReference type="InterPro" id="IPR047001">
    <property type="entry name" value="MnmG_C_subdom"/>
</dbReference>
<sequence>MAIYDVLVVGGGHAGAEAAAAAARMGVRTLLVTQNLDTIGQMSCNPAVGGLGKSHLVREVDALDGIMARAADRAAIQVRVLNRRKGPAVRATRAQTDRAEYRRAVQEAVFSQAGLELLQGNVEQLWIEGGRVRGIILAGDWRLEARNVVLTTGTFLAGKVHMGQEQHAAGRAGEAPSLGLSEWLRAEGFHVERLKTGTPPRLDGRSIDWERVTPQPGEEPTPGLSDLPPEQRLRQVPCHLTQTTAETHAIVREALTDSPMYSGAIESAGPRYCPSIEDKVVRFADRDAHTVFLEPEGLHTTEVYPNGISTSLPQRAQQALVNSIPGLEAARITRFGYAIEYDFLDPRQLDPTLALREVEGLYLAGQINGTTGYEEAAAQGLLAATNAALRAQGREDWYPARNEAYLGVMVDDLVTRGVDEPYRMLTSRAEHRLLLREDNADSRLTPTGRALGLVGDGRWEGFSRTSEQLEALVTELGSVWVDPQQVSQVRAQTLLGGPLSKPSTLSDLLRRPKVGLDPVATLADREHLLNYPKRIRERAEIEVKYAGYIERDLAQNRRLESEMERSIPEGLAFSEIRGLSNEVVQRLEAARPRTLAQAANVQGVTPAALSLLLVHTKRKAG</sequence>
<feature type="binding site" evidence="11">
    <location>
        <position position="177"/>
    </location>
    <ligand>
        <name>FAD</name>
        <dbReference type="ChEBI" id="CHEBI:57692"/>
    </ligand>
</feature>
<feature type="binding site" evidence="11">
    <location>
        <position position="366"/>
    </location>
    <ligand>
        <name>FAD</name>
        <dbReference type="ChEBI" id="CHEBI:57692"/>
    </ligand>
</feature>
<keyword evidence="7 11" id="KW-0274">FAD</keyword>
<dbReference type="PROSITE" id="PS01280">
    <property type="entry name" value="GIDA_1"/>
    <property type="match status" value="1"/>
</dbReference>
<dbReference type="SUPFAM" id="SSF51905">
    <property type="entry name" value="FAD/NAD(P)-binding domain"/>
    <property type="match status" value="1"/>
</dbReference>
<keyword evidence="11" id="KW-0963">Cytoplasm</keyword>
<keyword evidence="5 11" id="KW-0285">Flavoprotein</keyword>
<feature type="binding site" evidence="11">
    <location>
        <position position="122"/>
    </location>
    <ligand>
        <name>FAD</name>
        <dbReference type="ChEBI" id="CHEBI:57692"/>
    </ligand>
</feature>
<name>A0ABV4TPL3_9GAMM</name>
<dbReference type="Gene3D" id="3.50.50.60">
    <property type="entry name" value="FAD/NAD(P)-binding domain"/>
    <property type="match status" value="2"/>
</dbReference>
<dbReference type="NCBIfam" id="TIGR00136">
    <property type="entry name" value="mnmG_gidA"/>
    <property type="match status" value="1"/>
</dbReference>
<dbReference type="SMART" id="SM01228">
    <property type="entry name" value="GIDA_assoc_3"/>
    <property type="match status" value="1"/>
</dbReference>
<keyword evidence="15" id="KW-1185">Reference proteome</keyword>
<proteinExistence type="inferred from homology"/>
<evidence type="ECO:0000256" key="11">
    <source>
        <dbReference type="HAMAP-Rule" id="MF_00129"/>
    </source>
</evidence>
<dbReference type="InterPro" id="IPR040131">
    <property type="entry name" value="MnmG_N"/>
</dbReference>
<dbReference type="PANTHER" id="PTHR11806:SF0">
    <property type="entry name" value="PROTEIN MTO1 HOMOLOG, MITOCHONDRIAL"/>
    <property type="match status" value="1"/>
</dbReference>
<comment type="function">
    <text evidence="2 11">NAD-binding protein involved in the addition of a carboxymethylaminomethyl (cmnm) group at the wobble position (U34) of certain tRNAs, forming tRNA-cmnm(5)s(2)U34.</text>
</comment>
<dbReference type="Pfam" id="PF13932">
    <property type="entry name" value="SAM_GIDA_C"/>
    <property type="match status" value="1"/>
</dbReference>
<dbReference type="InterPro" id="IPR036188">
    <property type="entry name" value="FAD/NAD-bd_sf"/>
</dbReference>
<dbReference type="Pfam" id="PF01134">
    <property type="entry name" value="GIDA"/>
    <property type="match status" value="1"/>
</dbReference>
<dbReference type="InterPro" id="IPR002218">
    <property type="entry name" value="MnmG-rel"/>
</dbReference>
<feature type="region of interest" description="Disordered" evidence="12">
    <location>
        <begin position="195"/>
        <end position="230"/>
    </location>
</feature>
<feature type="domain" description="tRNA uridine 5-carboxymethylaminomethyl modification enzyme C-terminal subdomain" evidence="13">
    <location>
        <begin position="543"/>
        <end position="614"/>
    </location>
</feature>
<dbReference type="InterPro" id="IPR004416">
    <property type="entry name" value="MnmG"/>
</dbReference>
<dbReference type="Proteomes" id="UP001575181">
    <property type="component" value="Unassembled WGS sequence"/>
</dbReference>
<protein>
    <recommendedName>
        <fullName evidence="4 11">tRNA uridine 5-carboxymethylaminomethyl modification enzyme MnmG</fullName>
    </recommendedName>
    <alternativeName>
        <fullName evidence="10 11">Glucose-inhibited division protein A</fullName>
    </alternativeName>
</protein>
<comment type="caution">
    <text evidence="14">The sequence shown here is derived from an EMBL/GenBank/DDBJ whole genome shotgun (WGS) entry which is preliminary data.</text>
</comment>
<evidence type="ECO:0000256" key="3">
    <source>
        <dbReference type="ARBA" id="ARBA00007653"/>
    </source>
</evidence>
<dbReference type="PANTHER" id="PTHR11806">
    <property type="entry name" value="GLUCOSE INHIBITED DIVISION PROTEIN A"/>
    <property type="match status" value="1"/>
</dbReference>
<organism evidence="14 15">
    <name type="scientific">Thiohalorhabdus methylotrophus</name>
    <dbReference type="NCBI Taxonomy" id="3242694"/>
    <lineage>
        <taxon>Bacteria</taxon>
        <taxon>Pseudomonadati</taxon>
        <taxon>Pseudomonadota</taxon>
        <taxon>Gammaproteobacteria</taxon>
        <taxon>Thiohalorhabdales</taxon>
        <taxon>Thiohalorhabdaceae</taxon>
        <taxon>Thiohalorhabdus</taxon>
    </lineage>
</organism>
<evidence type="ECO:0000256" key="1">
    <source>
        <dbReference type="ARBA" id="ARBA00001974"/>
    </source>
</evidence>
<evidence type="ECO:0000256" key="2">
    <source>
        <dbReference type="ARBA" id="ARBA00003717"/>
    </source>
</evidence>
<evidence type="ECO:0000256" key="12">
    <source>
        <dbReference type="SAM" id="MobiDB-lite"/>
    </source>
</evidence>
<evidence type="ECO:0000259" key="13">
    <source>
        <dbReference type="SMART" id="SM01228"/>
    </source>
</evidence>
<feature type="binding site" evidence="11">
    <location>
        <begin position="269"/>
        <end position="283"/>
    </location>
    <ligand>
        <name>NAD(+)</name>
        <dbReference type="ChEBI" id="CHEBI:57540"/>
    </ligand>
</feature>
<dbReference type="Gene3D" id="1.10.10.1800">
    <property type="entry name" value="tRNA uridine 5-carboxymethylaminomethyl modification enzyme MnmG/GidA"/>
    <property type="match status" value="1"/>
</dbReference>
<dbReference type="HAMAP" id="MF_00129">
    <property type="entry name" value="MnmG_GidA"/>
    <property type="match status" value="1"/>
</dbReference>
<evidence type="ECO:0000313" key="15">
    <source>
        <dbReference type="Proteomes" id="UP001575181"/>
    </source>
</evidence>
<evidence type="ECO:0000256" key="6">
    <source>
        <dbReference type="ARBA" id="ARBA00022694"/>
    </source>
</evidence>
<dbReference type="PROSITE" id="PS01281">
    <property type="entry name" value="GIDA_2"/>
    <property type="match status" value="1"/>
</dbReference>
<dbReference type="RefSeq" id="WP_373654033.1">
    <property type="nucleotide sequence ID" value="NZ_JBGUAW010000001.1"/>
</dbReference>
<comment type="similarity">
    <text evidence="3 11">Belongs to the MnmG family.</text>
</comment>
<feature type="compositionally biased region" description="Basic and acidic residues" evidence="12">
    <location>
        <begin position="202"/>
        <end position="211"/>
    </location>
</feature>
<evidence type="ECO:0000256" key="5">
    <source>
        <dbReference type="ARBA" id="ARBA00022630"/>
    </source>
</evidence>
<gene>
    <name evidence="11 14" type="primary">mnmG</name>
    <name evidence="11" type="synonym">gidA</name>
    <name evidence="14" type="ORF">ACERLL_00180</name>
</gene>
<keyword evidence="6 11" id="KW-0819">tRNA processing</keyword>
<feature type="binding site" evidence="11">
    <location>
        <begin position="10"/>
        <end position="15"/>
    </location>
    <ligand>
        <name>FAD</name>
        <dbReference type="ChEBI" id="CHEBI:57692"/>
    </ligand>
</feature>
<evidence type="ECO:0000256" key="7">
    <source>
        <dbReference type="ARBA" id="ARBA00022827"/>
    </source>
</evidence>
<comment type="cofactor">
    <cofactor evidence="1 11">
        <name>FAD</name>
        <dbReference type="ChEBI" id="CHEBI:57692"/>
    </cofactor>
</comment>
<evidence type="ECO:0000256" key="8">
    <source>
        <dbReference type="ARBA" id="ARBA00023027"/>
    </source>
</evidence>
<comment type="subcellular location">
    <subcellularLocation>
        <location evidence="11">Cytoplasm</location>
    </subcellularLocation>
</comment>
<dbReference type="Gene3D" id="1.10.150.570">
    <property type="entry name" value="GidA associated domain, C-terminal subdomain"/>
    <property type="match status" value="1"/>
</dbReference>
<dbReference type="InterPro" id="IPR026904">
    <property type="entry name" value="MnmG_C"/>
</dbReference>
<evidence type="ECO:0000313" key="14">
    <source>
        <dbReference type="EMBL" id="MFA9459241.1"/>
    </source>
</evidence>
<comment type="subunit">
    <text evidence="9 11">Homodimer. Heterotetramer of two MnmE and two MnmG subunits.</text>
</comment>
<keyword evidence="8 11" id="KW-0520">NAD</keyword>
<evidence type="ECO:0000256" key="4">
    <source>
        <dbReference type="ARBA" id="ARBA00020461"/>
    </source>
</evidence>
<dbReference type="EMBL" id="JBGUAW010000001">
    <property type="protein sequence ID" value="MFA9459241.1"/>
    <property type="molecule type" value="Genomic_DNA"/>
</dbReference>
<accession>A0ABV4TPL3</accession>
<dbReference type="InterPro" id="IPR049312">
    <property type="entry name" value="GIDA_C_N"/>
</dbReference>
<dbReference type="Pfam" id="PF21680">
    <property type="entry name" value="GIDA_C_1st"/>
    <property type="match status" value="1"/>
</dbReference>
<dbReference type="InterPro" id="IPR020595">
    <property type="entry name" value="MnmG-rel_CS"/>
</dbReference>
<reference evidence="14 15" key="1">
    <citation type="submission" date="2024-08" db="EMBL/GenBank/DDBJ databases">
        <title>Whole-genome sequencing of halo(alkali)philic microorganisms from hypersaline lakes.</title>
        <authorList>
            <person name="Sorokin D.Y."/>
            <person name="Merkel A.Y."/>
            <person name="Messina E."/>
            <person name="Yakimov M."/>
        </authorList>
    </citation>
    <scope>NUCLEOTIDE SEQUENCE [LARGE SCALE GENOMIC DNA]</scope>
    <source>
        <strain evidence="14 15">Cl-TMA</strain>
    </source>
</reference>
<dbReference type="InterPro" id="IPR044920">
    <property type="entry name" value="MnmG_C_subdom_sf"/>
</dbReference>
<evidence type="ECO:0000256" key="9">
    <source>
        <dbReference type="ARBA" id="ARBA00025948"/>
    </source>
</evidence>